<evidence type="ECO:0000313" key="3">
    <source>
        <dbReference type="EMBL" id="MBM6928759.1"/>
    </source>
</evidence>
<feature type="chain" id="PRO_5046148955" evidence="1">
    <location>
        <begin position="20"/>
        <end position="1135"/>
    </location>
</feature>
<dbReference type="EMBL" id="JACJKX010000009">
    <property type="protein sequence ID" value="MBM6928759.1"/>
    <property type="molecule type" value="Genomic_DNA"/>
</dbReference>
<evidence type="ECO:0000313" key="4">
    <source>
        <dbReference type="Proteomes" id="UP000777002"/>
    </source>
</evidence>
<dbReference type="Proteomes" id="UP000777002">
    <property type="component" value="Unassembled WGS sequence"/>
</dbReference>
<keyword evidence="4" id="KW-1185">Reference proteome</keyword>
<dbReference type="Gene3D" id="2.40.128.130">
    <property type="entry name" value="Autotransporter beta-domain"/>
    <property type="match status" value="1"/>
</dbReference>
<dbReference type="SUPFAM" id="SSF103515">
    <property type="entry name" value="Autotransporter"/>
    <property type="match status" value="1"/>
</dbReference>
<reference evidence="3 4" key="1">
    <citation type="journal article" date="2021" name="Sci. Rep.">
        <title>The distribution of antibiotic resistance genes in chicken gut microbiota commensals.</title>
        <authorList>
            <person name="Juricova H."/>
            <person name="Matiasovicova J."/>
            <person name="Kubasova T."/>
            <person name="Cejkova D."/>
            <person name="Rychlik I."/>
        </authorList>
    </citation>
    <scope>NUCLEOTIDE SEQUENCE [LARGE SCALE GENOMIC DNA]</scope>
    <source>
        <strain evidence="3 4">An562</strain>
    </source>
</reference>
<name>A0ABS2GTI4_9BURK</name>
<feature type="signal peptide" evidence="1">
    <location>
        <begin position="1"/>
        <end position="19"/>
    </location>
</feature>
<dbReference type="InterPro" id="IPR036709">
    <property type="entry name" value="Autotransporte_beta_dom_sf"/>
</dbReference>
<comment type="caution">
    <text evidence="3">The sequence shown here is derived from an EMBL/GenBank/DDBJ whole genome shotgun (WGS) entry which is preliminary data.</text>
</comment>
<gene>
    <name evidence="3" type="ORF">H5985_05680</name>
</gene>
<organism evidence="3 4">
    <name type="scientific">Parasutterella secunda</name>
    <dbReference type="NCBI Taxonomy" id="626947"/>
    <lineage>
        <taxon>Bacteria</taxon>
        <taxon>Pseudomonadati</taxon>
        <taxon>Pseudomonadota</taxon>
        <taxon>Betaproteobacteria</taxon>
        <taxon>Burkholderiales</taxon>
        <taxon>Sutterellaceae</taxon>
        <taxon>Parasutterella</taxon>
    </lineage>
</organism>
<dbReference type="Pfam" id="PF03797">
    <property type="entry name" value="Autotransporter"/>
    <property type="match status" value="1"/>
</dbReference>
<feature type="domain" description="Autotransporter" evidence="2">
    <location>
        <begin position="856"/>
        <end position="1135"/>
    </location>
</feature>
<proteinExistence type="predicted"/>
<dbReference type="InterPro" id="IPR005546">
    <property type="entry name" value="Autotransporte_beta"/>
</dbReference>
<dbReference type="PROSITE" id="PS51208">
    <property type="entry name" value="AUTOTRANSPORTER"/>
    <property type="match status" value="1"/>
</dbReference>
<dbReference type="SMART" id="SM00869">
    <property type="entry name" value="Autotransporter"/>
    <property type="match status" value="1"/>
</dbReference>
<dbReference type="RefSeq" id="WP_205050346.1">
    <property type="nucleotide sequence ID" value="NZ_JACJKX010000009.1"/>
</dbReference>
<evidence type="ECO:0000256" key="1">
    <source>
        <dbReference type="SAM" id="SignalP"/>
    </source>
</evidence>
<evidence type="ECO:0000259" key="2">
    <source>
        <dbReference type="PROSITE" id="PS51208"/>
    </source>
</evidence>
<accession>A0ABS2GTI4</accession>
<protein>
    <submittedName>
        <fullName evidence="3">Autotransporter outer membrane beta-barrel domain-containing protein</fullName>
    </submittedName>
</protein>
<keyword evidence="1" id="KW-0732">Signal</keyword>
<sequence>MAVRMALIPMLMLPAASQAVITVPVHSEDRVHFADLNILEPGEYDEKYFDQDLGSADREVSEDELSAMNLGLSYFWDILKGDFQAQKPVQILIVPYSVRDDNAFAFSLNYSELTELAAAWKGEADLDGNVAVIGLDRPMYADQWYTDTLPVLPAQGINSDLPGTILHELFHAFGLGTTLLGDSFDKDDLNRYTLLLHDAYGRSVADLAKMNSTDRRIRVKVLYLGDEIPTEPLEPDCFYIYSSGRYSGMYFSGPNVLDALDGAKIGSATDVDYDLTDYQEAMTSVPGLPINGLELNYDGSVFFEGSHIELQNSLMSHQTYRNWGVLMEAELALLQDLGFNFDRKRFFGYSVYGSGLTIDNDHGYWARNEDGTDWVYGMPSNQSWGIGLHVYGSDNTVRQRADILTDGHYGIGVRVDGVGNDLTIASGTTVEANGYGGKGILFSWGKNHRLTIEEGASVTALGEDGVAVAFDFGSNVLGDNWNYLGSYTSTRFFEDTGIVENNYYIPDELKGALIESFTLSGSVKGDMASVYISPNAYVKEIVVTPGAEIEGDILSLWNPDSTLYGTEHMGYEGKEPLITTLTFGNSRERSNESVIEFNDIIWSNQSMVMNVSGTTLKFNGAATVLGVSVKPGATLEGGYFNLSEKENVADSGSLQNSGTVVSTVKSPVVISGNYHQSSSASLTLSVSDGKFVPMTVEGKASVEDNAHIIATPEGGWHADGLISVDADSPIINADDMNLGEITLDWVTAENVSPSPTLSIENTTDGLVIKRKDNAYSQYVSGEAREVAQIFDASAATLSNDLTQTLFAYMDWSDTEGAAINEAADALSGKGVTDGVAGTLMLERIAEEALRPQLSFAQADGEYVWVNPFGATASVLAGNKTRFDVAGLAGGWIKKSQHCTVGFSVAALDSEGKSQEAHELDAKGLWLSAFIRNDVQAIPEVFWESALRLGYMNADEKRALTFGDFYDSTQADIERWSFGASVKTGLTFNVNDNFRFEPYAQLAGSLLYSPSYSEDSEGLAALDVDSGLYRTLEARVGVTAEGAAFTEQTAYWRLHASYGRELLSDAGDMKAAFRASDLKGSFDRTVQWDSKNRFRAGLKLGIENREGLSFNARVDGQWESSDTHAVAGGVEATWRF</sequence>